<protein>
    <recommendedName>
        <fullName evidence="1">Reverse transcriptase zinc-binding domain-containing protein</fullName>
    </recommendedName>
</protein>
<reference evidence="2" key="2">
    <citation type="journal article" date="2024" name="Plant">
        <title>Genomic evolution and insights into agronomic trait innovations of Sesamum species.</title>
        <authorList>
            <person name="Miao H."/>
            <person name="Wang L."/>
            <person name="Qu L."/>
            <person name="Liu H."/>
            <person name="Sun Y."/>
            <person name="Le M."/>
            <person name="Wang Q."/>
            <person name="Wei S."/>
            <person name="Zheng Y."/>
            <person name="Lin W."/>
            <person name="Duan Y."/>
            <person name="Cao H."/>
            <person name="Xiong S."/>
            <person name="Wang X."/>
            <person name="Wei L."/>
            <person name="Li C."/>
            <person name="Ma Q."/>
            <person name="Ju M."/>
            <person name="Zhao R."/>
            <person name="Li G."/>
            <person name="Mu C."/>
            <person name="Tian Q."/>
            <person name="Mei H."/>
            <person name="Zhang T."/>
            <person name="Gao T."/>
            <person name="Zhang H."/>
        </authorList>
    </citation>
    <scope>NUCLEOTIDE SEQUENCE</scope>
    <source>
        <strain evidence="2">KEN1</strain>
    </source>
</reference>
<organism evidence="2">
    <name type="scientific">Sesamum latifolium</name>
    <dbReference type="NCBI Taxonomy" id="2727402"/>
    <lineage>
        <taxon>Eukaryota</taxon>
        <taxon>Viridiplantae</taxon>
        <taxon>Streptophyta</taxon>
        <taxon>Embryophyta</taxon>
        <taxon>Tracheophyta</taxon>
        <taxon>Spermatophyta</taxon>
        <taxon>Magnoliopsida</taxon>
        <taxon>eudicotyledons</taxon>
        <taxon>Gunneridae</taxon>
        <taxon>Pentapetalae</taxon>
        <taxon>asterids</taxon>
        <taxon>lamiids</taxon>
        <taxon>Lamiales</taxon>
        <taxon>Pedaliaceae</taxon>
        <taxon>Sesamum</taxon>
    </lineage>
</organism>
<dbReference type="InterPro" id="IPR026960">
    <property type="entry name" value="RVT-Znf"/>
</dbReference>
<evidence type="ECO:0000259" key="1">
    <source>
        <dbReference type="Pfam" id="PF13966"/>
    </source>
</evidence>
<evidence type="ECO:0000313" key="2">
    <source>
        <dbReference type="EMBL" id="KAL0410634.1"/>
    </source>
</evidence>
<feature type="domain" description="Reverse transcriptase zinc-binding" evidence="1">
    <location>
        <begin position="165"/>
        <end position="256"/>
    </location>
</feature>
<gene>
    <name evidence="2" type="ORF">Slati_3653100</name>
</gene>
<accession>A0AAW2U0P8</accession>
<name>A0AAW2U0P8_9LAMI</name>
<dbReference type="AlphaFoldDB" id="A0AAW2U0P8"/>
<proteinExistence type="predicted"/>
<dbReference type="EMBL" id="JACGWN010000013">
    <property type="protein sequence ID" value="KAL0410634.1"/>
    <property type="molecule type" value="Genomic_DNA"/>
</dbReference>
<dbReference type="Pfam" id="PF13966">
    <property type="entry name" value="zf-RVT"/>
    <property type="match status" value="1"/>
</dbReference>
<sequence length="344" mass="39417">MSCFRFPESLLHELEGLMADFFRNHGLEPKIHWKAWLKLCKDKQLGGLGFRRLREFNSALLAKQAWRVCFRPNNVLQSVLCQKYFPHGSFFDSKLGSSPSYTWRSIWETRDLLAAGLRWKVGDGTSILIMGHPWIPRLITFQPICHPLSLPPTAKVSALLTEDKAWNICRDDAETVRIREEAGSSGCILPWDFLWKSKAPPRVLIFAWRCAQDALPTTVRLRSRGVKLDEGCGFCGVASEDVLHVLSHCSFARLVWAISDLAMSSIECSQTNLEIWLRVVRRRLSRGEWDYFLTICWSIWKARNQLLFEGRPMDAHEIIQQAKHVVDGVRVSLADVQNFPSAVH</sequence>
<comment type="caution">
    <text evidence="2">The sequence shown here is derived from an EMBL/GenBank/DDBJ whole genome shotgun (WGS) entry which is preliminary data.</text>
</comment>
<dbReference type="PANTHER" id="PTHR33116">
    <property type="entry name" value="REVERSE TRANSCRIPTASE ZINC-BINDING DOMAIN-CONTAINING PROTEIN-RELATED-RELATED"/>
    <property type="match status" value="1"/>
</dbReference>
<dbReference type="PANTHER" id="PTHR33116:SF86">
    <property type="entry name" value="REVERSE TRANSCRIPTASE DOMAIN-CONTAINING PROTEIN"/>
    <property type="match status" value="1"/>
</dbReference>
<reference evidence="2" key="1">
    <citation type="submission" date="2020-06" db="EMBL/GenBank/DDBJ databases">
        <authorList>
            <person name="Li T."/>
            <person name="Hu X."/>
            <person name="Zhang T."/>
            <person name="Song X."/>
            <person name="Zhang H."/>
            <person name="Dai N."/>
            <person name="Sheng W."/>
            <person name="Hou X."/>
            <person name="Wei L."/>
        </authorList>
    </citation>
    <scope>NUCLEOTIDE SEQUENCE</scope>
    <source>
        <strain evidence="2">KEN1</strain>
        <tissue evidence="2">Leaf</tissue>
    </source>
</reference>